<comment type="domain">
    <text evidence="8">The N-terminal region contains the highly conserved SGGXDS motif, predicted to be a P-loop motif involved in ATP binding.</text>
</comment>
<dbReference type="AlphaFoldDB" id="A0A0F5ITB1"/>
<keyword evidence="4 8" id="KW-0819">tRNA processing</keyword>
<keyword evidence="3 8" id="KW-0436">Ligase</keyword>
<evidence type="ECO:0000256" key="2">
    <source>
        <dbReference type="ARBA" id="ARBA00022490"/>
    </source>
</evidence>
<dbReference type="HOGENOM" id="CLU_018869_0_1_10"/>
<evidence type="ECO:0000313" key="11">
    <source>
        <dbReference type="Proteomes" id="UP000033035"/>
    </source>
</evidence>
<dbReference type="InterPro" id="IPR011063">
    <property type="entry name" value="TilS/TtcA_N"/>
</dbReference>
<comment type="catalytic activity">
    <reaction evidence="7 8">
        <text>cytidine(34) in tRNA(Ile2) + L-lysine + ATP = lysidine(34) in tRNA(Ile2) + AMP + diphosphate + H(+)</text>
        <dbReference type="Rhea" id="RHEA:43744"/>
        <dbReference type="Rhea" id="RHEA-COMP:10625"/>
        <dbReference type="Rhea" id="RHEA-COMP:10670"/>
        <dbReference type="ChEBI" id="CHEBI:15378"/>
        <dbReference type="ChEBI" id="CHEBI:30616"/>
        <dbReference type="ChEBI" id="CHEBI:32551"/>
        <dbReference type="ChEBI" id="CHEBI:33019"/>
        <dbReference type="ChEBI" id="CHEBI:82748"/>
        <dbReference type="ChEBI" id="CHEBI:83665"/>
        <dbReference type="ChEBI" id="CHEBI:456215"/>
        <dbReference type="EC" id="6.3.4.19"/>
    </reaction>
</comment>
<evidence type="ECO:0000259" key="9">
    <source>
        <dbReference type="SMART" id="SM00977"/>
    </source>
</evidence>
<sequence>MRNIVRAYIEKQQLLAGDAPVLVGFSGGADSVALLSLLVQLDYTCIALHCNFHLRGDESIRDEEFAGETARNLGVPFHKIDFDTTAYAAEHSLSIEMAARELRYNWFEEMRQRLGAQAIAVAHHRDDSVETVLLNLIRGTGIRGLGGIRPKNGYVVRPLLTVSRSEILAWLEEQHLPYVTDSTNLSDAYTRNFIRLRVLPLLEELNPSVKASIARTADHLAETEAIYLYVVEEARRQLVEEGDRIPIARLTDYPSPATILYELLKPYGFTRQVADDIFRSLAKEPGKMFYSSDYRLLKDREYLLLSPVGKEEIQEYTFTADDVLEDIWRGPIELSFQKIVINSDFNIRKDKHIAYFDYDKLSFPLTLRKWKEGDWFIPFGMKGRKKLSDYFSDHKFSRIDKEQTWLLCSGENILWIVGERSDNRFCVDKETKSVLVVNFFSTKIIE</sequence>
<dbReference type="Gene3D" id="3.40.50.620">
    <property type="entry name" value="HUPs"/>
    <property type="match status" value="1"/>
</dbReference>
<dbReference type="InterPro" id="IPR012796">
    <property type="entry name" value="Lysidine-tRNA-synth_C"/>
</dbReference>
<feature type="binding site" evidence="8">
    <location>
        <begin position="26"/>
        <end position="31"/>
    </location>
    <ligand>
        <name>ATP</name>
        <dbReference type="ChEBI" id="CHEBI:30616"/>
    </ligand>
</feature>
<dbReference type="NCBIfam" id="TIGR02433">
    <property type="entry name" value="lysidine_TilS_C"/>
    <property type="match status" value="1"/>
</dbReference>
<dbReference type="GO" id="GO:0005524">
    <property type="term" value="F:ATP binding"/>
    <property type="evidence" value="ECO:0007669"/>
    <property type="project" value="UniProtKB-UniRule"/>
</dbReference>
<comment type="similarity">
    <text evidence="8">Belongs to the tRNA(Ile)-lysidine synthase family.</text>
</comment>
<dbReference type="HAMAP" id="MF_01161">
    <property type="entry name" value="tRNA_Ile_lys_synt"/>
    <property type="match status" value="1"/>
</dbReference>
<gene>
    <name evidence="8" type="primary">tilS</name>
    <name evidence="10" type="ORF">HMPREF1536_04861</name>
</gene>
<dbReference type="Pfam" id="PF01171">
    <property type="entry name" value="ATP_bind_3"/>
    <property type="match status" value="1"/>
</dbReference>
<evidence type="ECO:0000256" key="3">
    <source>
        <dbReference type="ARBA" id="ARBA00022598"/>
    </source>
</evidence>
<dbReference type="PANTHER" id="PTHR43033:SF1">
    <property type="entry name" value="TRNA(ILE)-LYSIDINE SYNTHASE-RELATED"/>
    <property type="match status" value="1"/>
</dbReference>
<evidence type="ECO:0000256" key="7">
    <source>
        <dbReference type="ARBA" id="ARBA00048539"/>
    </source>
</evidence>
<proteinExistence type="inferred from homology"/>
<evidence type="ECO:0000256" key="8">
    <source>
        <dbReference type="HAMAP-Rule" id="MF_01161"/>
    </source>
</evidence>
<accession>A0A0F5ITB1</accession>
<comment type="caution">
    <text evidence="10">The sequence shown here is derived from an EMBL/GenBank/DDBJ whole genome shotgun (WGS) entry which is preliminary data.</text>
</comment>
<evidence type="ECO:0000256" key="4">
    <source>
        <dbReference type="ARBA" id="ARBA00022694"/>
    </source>
</evidence>
<dbReference type="InterPro" id="IPR014729">
    <property type="entry name" value="Rossmann-like_a/b/a_fold"/>
</dbReference>
<keyword evidence="2 8" id="KW-0963">Cytoplasm</keyword>
<dbReference type="CDD" id="cd01992">
    <property type="entry name" value="TilS_N"/>
    <property type="match status" value="1"/>
</dbReference>
<dbReference type="GO" id="GO:0032267">
    <property type="term" value="F:tRNA(Ile)-lysidine synthase activity"/>
    <property type="evidence" value="ECO:0007669"/>
    <property type="project" value="UniProtKB-EC"/>
</dbReference>
<evidence type="ECO:0000256" key="1">
    <source>
        <dbReference type="ARBA" id="ARBA00004496"/>
    </source>
</evidence>
<dbReference type="Proteomes" id="UP000033035">
    <property type="component" value="Unassembled WGS sequence"/>
</dbReference>
<organism evidence="10 11">
    <name type="scientific">Parabacteroides gordonii MS-1 = DSM 23371</name>
    <dbReference type="NCBI Taxonomy" id="1203610"/>
    <lineage>
        <taxon>Bacteria</taxon>
        <taxon>Pseudomonadati</taxon>
        <taxon>Bacteroidota</taxon>
        <taxon>Bacteroidia</taxon>
        <taxon>Bacteroidales</taxon>
        <taxon>Tannerellaceae</taxon>
        <taxon>Parabacteroides</taxon>
    </lineage>
</organism>
<keyword evidence="5 8" id="KW-0547">Nucleotide-binding</keyword>
<comment type="subcellular location">
    <subcellularLocation>
        <location evidence="1 8">Cytoplasm</location>
    </subcellularLocation>
</comment>
<dbReference type="EC" id="6.3.4.19" evidence="8"/>
<evidence type="ECO:0000256" key="6">
    <source>
        <dbReference type="ARBA" id="ARBA00022840"/>
    </source>
</evidence>
<dbReference type="GO" id="GO:0006400">
    <property type="term" value="P:tRNA modification"/>
    <property type="evidence" value="ECO:0007669"/>
    <property type="project" value="UniProtKB-UniRule"/>
</dbReference>
<feature type="domain" description="Lysidine-tRNA(Ile) synthetase C-terminal" evidence="9">
    <location>
        <begin position="365"/>
        <end position="437"/>
    </location>
</feature>
<dbReference type="Pfam" id="PF11734">
    <property type="entry name" value="TilS_C"/>
    <property type="match status" value="1"/>
</dbReference>
<reference evidence="10 11" key="1">
    <citation type="submission" date="2013-04" db="EMBL/GenBank/DDBJ databases">
        <title>The Genome Sequence of Parabacteroides gordonii DSM 23371.</title>
        <authorList>
            <consortium name="The Broad Institute Genomics Platform"/>
            <person name="Earl A."/>
            <person name="Ward D."/>
            <person name="Feldgarden M."/>
            <person name="Gevers D."/>
            <person name="Martens E."/>
            <person name="Sakamoto M."/>
            <person name="Benno Y."/>
            <person name="Suzuki N."/>
            <person name="Matsunaga N."/>
            <person name="Koshihara K."/>
            <person name="Seki M."/>
            <person name="Komiya H."/>
            <person name="Walker B."/>
            <person name="Young S."/>
            <person name="Zeng Q."/>
            <person name="Gargeya S."/>
            <person name="Fitzgerald M."/>
            <person name="Haas B."/>
            <person name="Abouelleil A."/>
            <person name="Allen A.W."/>
            <person name="Alvarado L."/>
            <person name="Arachchi H.M."/>
            <person name="Berlin A.M."/>
            <person name="Chapman S.B."/>
            <person name="Gainer-Dewar J."/>
            <person name="Goldberg J."/>
            <person name="Griggs A."/>
            <person name="Gujja S."/>
            <person name="Hansen M."/>
            <person name="Howarth C."/>
            <person name="Imamovic A."/>
            <person name="Ireland A."/>
            <person name="Larimer J."/>
            <person name="McCowan C."/>
            <person name="Murphy C."/>
            <person name="Pearson M."/>
            <person name="Poon T.W."/>
            <person name="Priest M."/>
            <person name="Roberts A."/>
            <person name="Saif S."/>
            <person name="Shea T."/>
            <person name="Sisk P."/>
            <person name="Sykes S."/>
            <person name="Wortman J."/>
            <person name="Nusbaum C."/>
            <person name="Birren B."/>
        </authorList>
    </citation>
    <scope>NUCLEOTIDE SEQUENCE [LARGE SCALE GENOMIC DNA]</scope>
    <source>
        <strain evidence="10 11">MS-1</strain>
    </source>
</reference>
<dbReference type="InterPro" id="IPR012094">
    <property type="entry name" value="tRNA_Ile_lys_synt"/>
</dbReference>
<dbReference type="SMART" id="SM00977">
    <property type="entry name" value="TilS_C"/>
    <property type="match status" value="1"/>
</dbReference>
<dbReference type="SUPFAM" id="SSF56037">
    <property type="entry name" value="PheT/TilS domain"/>
    <property type="match status" value="1"/>
</dbReference>
<protein>
    <recommendedName>
        <fullName evidence="8">tRNA(Ile)-lysidine synthase</fullName>
        <ecNumber evidence="8">6.3.4.19</ecNumber>
    </recommendedName>
    <alternativeName>
        <fullName evidence="8">tRNA(Ile)-2-lysyl-cytidine synthase</fullName>
    </alternativeName>
    <alternativeName>
        <fullName evidence="8">tRNA(Ile)-lysidine synthetase</fullName>
    </alternativeName>
</protein>
<name>A0A0F5ITB1_9BACT</name>
<keyword evidence="6 8" id="KW-0067">ATP-binding</keyword>
<dbReference type="SUPFAM" id="SSF52402">
    <property type="entry name" value="Adenine nucleotide alpha hydrolases-like"/>
    <property type="match status" value="1"/>
</dbReference>
<dbReference type="GO" id="GO:0005737">
    <property type="term" value="C:cytoplasm"/>
    <property type="evidence" value="ECO:0007669"/>
    <property type="project" value="UniProtKB-SubCell"/>
</dbReference>
<keyword evidence="11" id="KW-1185">Reference proteome</keyword>
<dbReference type="InterPro" id="IPR012795">
    <property type="entry name" value="tRNA_Ile_lys_synt_N"/>
</dbReference>
<dbReference type="PANTHER" id="PTHR43033">
    <property type="entry name" value="TRNA(ILE)-LYSIDINE SYNTHASE-RELATED"/>
    <property type="match status" value="1"/>
</dbReference>
<dbReference type="NCBIfam" id="TIGR02432">
    <property type="entry name" value="lysidine_TilS_N"/>
    <property type="match status" value="1"/>
</dbReference>
<dbReference type="STRING" id="1203610.HMPREF1536_04861"/>
<evidence type="ECO:0000313" key="10">
    <source>
        <dbReference type="EMBL" id="KKB48397.1"/>
    </source>
</evidence>
<dbReference type="RefSeq" id="WP_028727271.1">
    <property type="nucleotide sequence ID" value="NZ_AUAE01000013.1"/>
</dbReference>
<dbReference type="PATRIC" id="fig|1203610.3.peg.4958"/>
<comment type="function">
    <text evidence="8">Ligates lysine onto the cytidine present at position 34 of the AUA codon-specific tRNA(Ile) that contains the anticodon CAU, in an ATP-dependent manner. Cytidine is converted to lysidine, thus changing the amino acid specificity of the tRNA from methionine to isoleucine.</text>
</comment>
<evidence type="ECO:0000256" key="5">
    <source>
        <dbReference type="ARBA" id="ARBA00022741"/>
    </source>
</evidence>
<dbReference type="EMBL" id="AQHW01000027">
    <property type="protein sequence ID" value="KKB48397.1"/>
    <property type="molecule type" value="Genomic_DNA"/>
</dbReference>